<dbReference type="Pfam" id="PF00156">
    <property type="entry name" value="Pribosyltran"/>
    <property type="match status" value="1"/>
</dbReference>
<evidence type="ECO:0000313" key="5">
    <source>
        <dbReference type="Proteomes" id="UP000027644"/>
    </source>
</evidence>
<dbReference type="GO" id="GO:0032264">
    <property type="term" value="P:IMP salvage"/>
    <property type="evidence" value="ECO:0007669"/>
    <property type="project" value="TreeGrafter"/>
</dbReference>
<dbReference type="GO" id="GO:0005829">
    <property type="term" value="C:cytosol"/>
    <property type="evidence" value="ECO:0007669"/>
    <property type="project" value="TreeGrafter"/>
</dbReference>
<organism evidence="4 5">
    <name type="scientific">Snodgrassella alvi SCGC AB-598-J21</name>
    <dbReference type="NCBI Taxonomy" id="1385367"/>
    <lineage>
        <taxon>Bacteria</taxon>
        <taxon>Pseudomonadati</taxon>
        <taxon>Pseudomonadota</taxon>
        <taxon>Betaproteobacteria</taxon>
        <taxon>Neisseriales</taxon>
        <taxon>Neisseriaceae</taxon>
        <taxon>Snodgrassella</taxon>
    </lineage>
</organism>
<evidence type="ECO:0000256" key="1">
    <source>
        <dbReference type="ARBA" id="ARBA00048811"/>
    </source>
</evidence>
<comment type="caution">
    <text evidence="4">The sequence shown here is derived from an EMBL/GenBank/DDBJ whole genome shotgun (WGS) entry which is preliminary data.</text>
</comment>
<keyword evidence="4" id="KW-0808">Transferase</keyword>
<dbReference type="InterPro" id="IPR050408">
    <property type="entry name" value="HGPRT"/>
</dbReference>
<dbReference type="SUPFAM" id="SSF53271">
    <property type="entry name" value="PRTase-like"/>
    <property type="match status" value="1"/>
</dbReference>
<proteinExistence type="predicted"/>
<keyword evidence="4" id="KW-0328">Glycosyltransferase</keyword>
<gene>
    <name evidence="4" type="ORF">SASC598J21_021800</name>
</gene>
<comment type="catalytic activity">
    <reaction evidence="1">
        <text>GMP + diphosphate = guanine + 5-phospho-alpha-D-ribose 1-diphosphate</text>
        <dbReference type="Rhea" id="RHEA:25424"/>
        <dbReference type="ChEBI" id="CHEBI:16235"/>
        <dbReference type="ChEBI" id="CHEBI:33019"/>
        <dbReference type="ChEBI" id="CHEBI:58017"/>
        <dbReference type="ChEBI" id="CHEBI:58115"/>
        <dbReference type="EC" id="2.4.2.8"/>
    </reaction>
    <physiologicalReaction direction="right-to-left" evidence="1">
        <dbReference type="Rhea" id="RHEA:25426"/>
    </physiologicalReaction>
</comment>
<feature type="domain" description="Phosphoribosyltransferase" evidence="3">
    <location>
        <begin position="30"/>
        <end position="171"/>
    </location>
</feature>
<reference evidence="4 5" key="1">
    <citation type="journal article" date="2014" name="PLoS Genet.">
        <title>Hidden diversity in honey bee gut symbionts detected by single-cell genomics.</title>
        <authorList>
            <person name="Engel P."/>
            <person name="Stepanauskas R."/>
            <person name="Moran N."/>
        </authorList>
    </citation>
    <scope>NUCLEOTIDE SEQUENCE [LARGE SCALE GENOMIC DNA]</scope>
    <source>
        <strain evidence="4 5">SCGC AB-598-J21</strain>
    </source>
</reference>
<dbReference type="CDD" id="cd06223">
    <property type="entry name" value="PRTases_typeI"/>
    <property type="match status" value="1"/>
</dbReference>
<dbReference type="EMBL" id="AVQL01000455">
    <property type="protein sequence ID" value="KEQ00067.1"/>
    <property type="molecule type" value="Genomic_DNA"/>
</dbReference>
<dbReference type="InterPro" id="IPR000836">
    <property type="entry name" value="PRTase_dom"/>
</dbReference>
<protein>
    <submittedName>
        <fullName evidence="4">Hypoxanthine-guanine phosphoribosyltransferase</fullName>
    </submittedName>
</protein>
<evidence type="ECO:0000256" key="2">
    <source>
        <dbReference type="ARBA" id="ARBA00049402"/>
    </source>
</evidence>
<name>A0A074V868_9NEIS</name>
<sequence length="187" mass="20837">MSIIDVTDRRAETQAMLDKADLLFDRRTCETRLEQMAADITAALSDKYPLVLPVMGGAVVFTGKLLPLLRFPLDFDYIHISRYGDKLKGGNYQWLRAPQNAVVGRHILVLDDILDEGHTLAAVKKQILEMGAASCSTAVFANKLIGKEKPIMADFVGLDVPNRYVFGYGMDAEGKWRNLDEIYALAE</sequence>
<dbReference type="NCBIfam" id="NF006605">
    <property type="entry name" value="PRK09162.1"/>
    <property type="match status" value="1"/>
</dbReference>
<dbReference type="GO" id="GO:0046100">
    <property type="term" value="P:hypoxanthine metabolic process"/>
    <property type="evidence" value="ECO:0007669"/>
    <property type="project" value="TreeGrafter"/>
</dbReference>
<accession>A0A074V868</accession>
<dbReference type="PANTHER" id="PTHR43340">
    <property type="entry name" value="HYPOXANTHINE-GUANINE PHOSPHORIBOSYLTRANSFERASE"/>
    <property type="match status" value="1"/>
</dbReference>
<dbReference type="PANTHER" id="PTHR43340:SF1">
    <property type="entry name" value="HYPOXANTHINE PHOSPHORIBOSYLTRANSFERASE"/>
    <property type="match status" value="1"/>
</dbReference>
<evidence type="ECO:0000259" key="3">
    <source>
        <dbReference type="Pfam" id="PF00156"/>
    </source>
</evidence>
<dbReference type="InterPro" id="IPR029057">
    <property type="entry name" value="PRTase-like"/>
</dbReference>
<dbReference type="GO" id="GO:0004422">
    <property type="term" value="F:hypoxanthine phosphoribosyltransferase activity"/>
    <property type="evidence" value="ECO:0007669"/>
    <property type="project" value="TreeGrafter"/>
</dbReference>
<dbReference type="GO" id="GO:0000287">
    <property type="term" value="F:magnesium ion binding"/>
    <property type="evidence" value="ECO:0007669"/>
    <property type="project" value="TreeGrafter"/>
</dbReference>
<dbReference type="GO" id="GO:0006178">
    <property type="term" value="P:guanine salvage"/>
    <property type="evidence" value="ECO:0007669"/>
    <property type="project" value="TreeGrafter"/>
</dbReference>
<dbReference type="Gene3D" id="3.40.50.2020">
    <property type="match status" value="1"/>
</dbReference>
<comment type="catalytic activity">
    <reaction evidence="2">
        <text>IMP + diphosphate = hypoxanthine + 5-phospho-alpha-D-ribose 1-diphosphate</text>
        <dbReference type="Rhea" id="RHEA:17973"/>
        <dbReference type="ChEBI" id="CHEBI:17368"/>
        <dbReference type="ChEBI" id="CHEBI:33019"/>
        <dbReference type="ChEBI" id="CHEBI:58017"/>
        <dbReference type="ChEBI" id="CHEBI:58053"/>
        <dbReference type="EC" id="2.4.2.8"/>
    </reaction>
    <physiologicalReaction direction="right-to-left" evidence="2">
        <dbReference type="Rhea" id="RHEA:17975"/>
    </physiologicalReaction>
</comment>
<dbReference type="AlphaFoldDB" id="A0A074V868"/>
<dbReference type="Proteomes" id="UP000027644">
    <property type="component" value="Unassembled WGS sequence"/>
</dbReference>
<evidence type="ECO:0000313" key="4">
    <source>
        <dbReference type="EMBL" id="KEQ00067.1"/>
    </source>
</evidence>
<dbReference type="GO" id="GO:0032263">
    <property type="term" value="P:GMP salvage"/>
    <property type="evidence" value="ECO:0007669"/>
    <property type="project" value="TreeGrafter"/>
</dbReference>